<evidence type="ECO:0000313" key="3">
    <source>
        <dbReference type="Proteomes" id="UP000030826"/>
    </source>
</evidence>
<gene>
    <name evidence="2" type="ORF">LA66_00075</name>
</gene>
<dbReference type="AlphaFoldDB" id="A0A0B1Q420"/>
<dbReference type="RefSeq" id="WP_039187823.1">
    <property type="nucleotide sequence ID" value="NZ_JRFJ01000001.1"/>
</dbReference>
<reference evidence="2 3" key="1">
    <citation type="submission" date="2014-09" db="EMBL/GenBank/DDBJ databases">
        <title>Isolation and characterization of Aurantimonas altamirensis ON-56566 from clinical sample following a dog bite.</title>
        <authorList>
            <person name="Eshaghi A."/>
            <person name="Li A."/>
            <person name="Shahinas D."/>
            <person name="Bahn P."/>
            <person name="Kus J.V."/>
            <person name="Patel S.N."/>
        </authorList>
    </citation>
    <scope>NUCLEOTIDE SEQUENCE [LARGE SCALE GENOMIC DNA]</scope>
    <source>
        <strain evidence="2 3">ON-56566</strain>
    </source>
</reference>
<comment type="caution">
    <text evidence="2">The sequence shown here is derived from an EMBL/GenBank/DDBJ whole genome shotgun (WGS) entry which is preliminary data.</text>
</comment>
<dbReference type="STRING" id="370622.LA66_00075"/>
<dbReference type="EMBL" id="JRFJ01000001">
    <property type="protein sequence ID" value="KHJ55124.1"/>
    <property type="molecule type" value="Genomic_DNA"/>
</dbReference>
<sequence length="363" mass="38694">MKPASRKTTTQSIEAELSNLASRRQTLEARKVDALAKLDAAKSARRNVLAGDPSADLSRLNGDVRDVEDDIETLDSVLSDLTAQTEDAEARLAEANDKGERAVAAKTLQDIASTFDAGAAELEKAMSEVSKALAKMGAALPETLRAVDLRSDGSGRNDKDRLLGIILADAVCSIFPAAFKSRPWGAGGASIIGMDRNFSLSGQVWEWTDHVDNDPLEATAAARALVTDRLRGRADAILEGTAPADLIDEPIVETKPAKPPMQKVAILPISNFSFAADGYGRSEFAYSFTTTSVPEPVAKAAVRAGVAYLMESEEGQSAYQEELVRRARIRSSGNMIVPDQREAFNLGDPCGFRVEAAIAEAAA</sequence>
<accession>A0A0B1Q420</accession>
<keyword evidence="1" id="KW-0175">Coiled coil</keyword>
<dbReference type="Proteomes" id="UP000030826">
    <property type="component" value="Unassembled WGS sequence"/>
</dbReference>
<dbReference type="Gene3D" id="1.10.287.1490">
    <property type="match status" value="1"/>
</dbReference>
<protein>
    <submittedName>
        <fullName evidence="2">Uncharacterized protein</fullName>
    </submittedName>
</protein>
<evidence type="ECO:0000313" key="2">
    <source>
        <dbReference type="EMBL" id="KHJ55124.1"/>
    </source>
</evidence>
<feature type="coiled-coil region" evidence="1">
    <location>
        <begin position="10"/>
        <end position="98"/>
    </location>
</feature>
<evidence type="ECO:0000256" key="1">
    <source>
        <dbReference type="SAM" id="Coils"/>
    </source>
</evidence>
<dbReference type="OrthoDB" id="9892343at2"/>
<proteinExistence type="predicted"/>
<organism evidence="2 3">
    <name type="scientific">Aureimonas altamirensis</name>
    <dbReference type="NCBI Taxonomy" id="370622"/>
    <lineage>
        <taxon>Bacteria</taxon>
        <taxon>Pseudomonadati</taxon>
        <taxon>Pseudomonadota</taxon>
        <taxon>Alphaproteobacteria</taxon>
        <taxon>Hyphomicrobiales</taxon>
        <taxon>Aurantimonadaceae</taxon>
        <taxon>Aureimonas</taxon>
    </lineage>
</organism>
<name>A0A0B1Q420_9HYPH</name>